<evidence type="ECO:0000256" key="2">
    <source>
        <dbReference type="ARBA" id="ARBA00006742"/>
    </source>
</evidence>
<dbReference type="InterPro" id="IPR003849">
    <property type="entry name" value="Preprotein_translocase_YajC"/>
</dbReference>
<comment type="caution">
    <text evidence="12">The sequence shown here is derived from an EMBL/GenBank/DDBJ whole genome shotgun (WGS) entry which is preliminary data.</text>
</comment>
<evidence type="ECO:0000256" key="9">
    <source>
        <dbReference type="ARBA" id="ARBA00023010"/>
    </source>
</evidence>
<keyword evidence="10 11" id="KW-0472">Membrane</keyword>
<keyword evidence="9" id="KW-0811">Translocation</keyword>
<dbReference type="Pfam" id="PF02699">
    <property type="entry name" value="YajC"/>
    <property type="match status" value="1"/>
</dbReference>
<dbReference type="PANTHER" id="PTHR33909:SF1">
    <property type="entry name" value="SEC TRANSLOCON ACCESSORY COMPLEX SUBUNIT YAJC"/>
    <property type="match status" value="1"/>
</dbReference>
<evidence type="ECO:0000256" key="6">
    <source>
        <dbReference type="ARBA" id="ARBA00022692"/>
    </source>
</evidence>
<gene>
    <name evidence="12" type="primary">yajC</name>
    <name evidence="12" type="ORF">G7Y85_07075</name>
</gene>
<keyword evidence="7" id="KW-0653">Protein transport</keyword>
<keyword evidence="4" id="KW-0813">Transport</keyword>
<evidence type="ECO:0000313" key="13">
    <source>
        <dbReference type="Proteomes" id="UP000472676"/>
    </source>
</evidence>
<keyword evidence="6 11" id="KW-0812">Transmembrane</keyword>
<evidence type="ECO:0000256" key="3">
    <source>
        <dbReference type="ARBA" id="ARBA00014962"/>
    </source>
</evidence>
<keyword evidence="5" id="KW-1003">Cell membrane</keyword>
<keyword evidence="8 11" id="KW-1133">Transmembrane helix</keyword>
<feature type="transmembrane region" description="Helical" evidence="11">
    <location>
        <begin position="18"/>
        <end position="40"/>
    </location>
</feature>
<dbReference type="AlphaFoldDB" id="A0A6M2BPY5"/>
<dbReference type="Proteomes" id="UP000472676">
    <property type="component" value="Unassembled WGS sequence"/>
</dbReference>
<evidence type="ECO:0000256" key="8">
    <source>
        <dbReference type="ARBA" id="ARBA00022989"/>
    </source>
</evidence>
<proteinExistence type="inferred from homology"/>
<dbReference type="PRINTS" id="PR01853">
    <property type="entry name" value="YAJCTRNLCASE"/>
</dbReference>
<dbReference type="NCBIfam" id="TIGR00739">
    <property type="entry name" value="yajC"/>
    <property type="match status" value="1"/>
</dbReference>
<evidence type="ECO:0000256" key="11">
    <source>
        <dbReference type="SAM" id="Phobius"/>
    </source>
</evidence>
<evidence type="ECO:0000256" key="1">
    <source>
        <dbReference type="ARBA" id="ARBA00004162"/>
    </source>
</evidence>
<evidence type="ECO:0000256" key="7">
    <source>
        <dbReference type="ARBA" id="ARBA00022927"/>
    </source>
</evidence>
<evidence type="ECO:0000313" key="12">
    <source>
        <dbReference type="EMBL" id="NGY04518.1"/>
    </source>
</evidence>
<evidence type="ECO:0000256" key="4">
    <source>
        <dbReference type="ARBA" id="ARBA00022448"/>
    </source>
</evidence>
<keyword evidence="13" id="KW-1185">Reference proteome</keyword>
<dbReference type="GO" id="GO:0015031">
    <property type="term" value="P:protein transport"/>
    <property type="evidence" value="ECO:0007669"/>
    <property type="project" value="UniProtKB-KW"/>
</dbReference>
<accession>A0A6M2BPY5</accession>
<dbReference type="GO" id="GO:0005886">
    <property type="term" value="C:plasma membrane"/>
    <property type="evidence" value="ECO:0007669"/>
    <property type="project" value="UniProtKB-SubCell"/>
</dbReference>
<comment type="similarity">
    <text evidence="2">Belongs to the YajC family.</text>
</comment>
<feature type="transmembrane region" description="Helical" evidence="11">
    <location>
        <begin position="52"/>
        <end position="70"/>
    </location>
</feature>
<protein>
    <recommendedName>
        <fullName evidence="3">Sec translocon accessory complex subunit YajC</fullName>
    </recommendedName>
</protein>
<evidence type="ECO:0000256" key="5">
    <source>
        <dbReference type="ARBA" id="ARBA00022475"/>
    </source>
</evidence>
<dbReference type="PANTHER" id="PTHR33909">
    <property type="entry name" value="SEC TRANSLOCON ACCESSORY COMPLEX SUBUNIT YAJC"/>
    <property type="match status" value="1"/>
</dbReference>
<evidence type="ECO:0000256" key="10">
    <source>
        <dbReference type="ARBA" id="ARBA00023136"/>
    </source>
</evidence>
<name>A0A6M2BPY5_9GAMM</name>
<dbReference type="SMART" id="SM01323">
    <property type="entry name" value="YajC"/>
    <property type="match status" value="1"/>
</dbReference>
<dbReference type="EMBL" id="JAAMOW010000003">
    <property type="protein sequence ID" value="NGY04518.1"/>
    <property type="molecule type" value="Genomic_DNA"/>
</dbReference>
<reference evidence="12 13" key="1">
    <citation type="journal article" date="2014" name="Int. J. Syst. Evol. Microbiol.">
        <title>Solimonas terrae sp. nov., isolated from soil.</title>
        <authorList>
            <person name="Kim S.J."/>
            <person name="Moon J.Y."/>
            <person name="Weon H.Y."/>
            <person name="Ahn J.H."/>
            <person name="Chen W.M."/>
            <person name="Kwon S.W."/>
        </authorList>
    </citation>
    <scope>NUCLEOTIDE SEQUENCE [LARGE SCALE GENOMIC DNA]</scope>
    <source>
        <strain evidence="12 13">KIS83-12</strain>
    </source>
</reference>
<organism evidence="12 13">
    <name type="scientific">Solimonas terrae</name>
    <dbReference type="NCBI Taxonomy" id="1396819"/>
    <lineage>
        <taxon>Bacteria</taxon>
        <taxon>Pseudomonadati</taxon>
        <taxon>Pseudomonadota</taxon>
        <taxon>Gammaproteobacteria</taxon>
        <taxon>Nevskiales</taxon>
        <taxon>Nevskiaceae</taxon>
        <taxon>Solimonas</taxon>
    </lineage>
</organism>
<comment type="subcellular location">
    <subcellularLocation>
        <location evidence="1">Cell membrane</location>
        <topology evidence="1">Single-pass membrane protein</topology>
    </subcellularLocation>
</comment>
<sequence length="141" mass="15132">MQTGSVRRLGRPPPTCGIIARSFSAPLEFFVLDFLISPAFAQQAGATSPQGLLSAFWPLLVMIPLFYFLLIRPQSKRAKETRDMLAKIAKGDEVATSGGIAGKVVGLGETYMTVEIADNVHVKVQKSAITGVLPKGTLKSQ</sequence>